<dbReference type="EMBL" id="WIGO01000228">
    <property type="protein sequence ID" value="KAF6822773.1"/>
    <property type="molecule type" value="Genomic_DNA"/>
</dbReference>
<evidence type="ECO:0000313" key="4">
    <source>
        <dbReference type="Proteomes" id="UP000654918"/>
    </source>
</evidence>
<accession>A0A8H6K1Q8</accession>
<gene>
    <name evidence="3" type="ORF">CPLU01_11813</name>
</gene>
<proteinExistence type="predicted"/>
<keyword evidence="4" id="KW-1185">Reference proteome</keyword>
<feature type="signal peptide" evidence="2">
    <location>
        <begin position="1"/>
        <end position="18"/>
    </location>
</feature>
<protein>
    <submittedName>
        <fullName evidence="3">Uncharacterized protein</fullName>
    </submittedName>
</protein>
<evidence type="ECO:0000256" key="1">
    <source>
        <dbReference type="SAM" id="MobiDB-lite"/>
    </source>
</evidence>
<dbReference type="AlphaFoldDB" id="A0A8H6K1Q8"/>
<feature type="chain" id="PRO_5034537417" evidence="2">
    <location>
        <begin position="19"/>
        <end position="93"/>
    </location>
</feature>
<evidence type="ECO:0000256" key="2">
    <source>
        <dbReference type="SAM" id="SignalP"/>
    </source>
</evidence>
<organism evidence="3 4">
    <name type="scientific">Colletotrichum plurivorum</name>
    <dbReference type="NCBI Taxonomy" id="2175906"/>
    <lineage>
        <taxon>Eukaryota</taxon>
        <taxon>Fungi</taxon>
        <taxon>Dikarya</taxon>
        <taxon>Ascomycota</taxon>
        <taxon>Pezizomycotina</taxon>
        <taxon>Sordariomycetes</taxon>
        <taxon>Hypocreomycetidae</taxon>
        <taxon>Glomerellales</taxon>
        <taxon>Glomerellaceae</taxon>
        <taxon>Colletotrichum</taxon>
        <taxon>Colletotrichum orchidearum species complex</taxon>
    </lineage>
</organism>
<comment type="caution">
    <text evidence="3">The sequence shown here is derived from an EMBL/GenBank/DDBJ whole genome shotgun (WGS) entry which is preliminary data.</text>
</comment>
<name>A0A8H6K1Q8_9PEZI</name>
<reference evidence="3" key="1">
    <citation type="journal article" date="2020" name="Phytopathology">
        <title>Genome Sequence Resources of Colletotrichum truncatum, C. plurivorum, C. musicola, and C. sojae: Four Species Pathogenic to Soybean (Glycine max).</title>
        <authorList>
            <person name="Rogerio F."/>
            <person name="Boufleur T.R."/>
            <person name="Ciampi-Guillardi M."/>
            <person name="Sukno S.A."/>
            <person name="Thon M.R."/>
            <person name="Massola Junior N.S."/>
            <person name="Baroncelli R."/>
        </authorList>
    </citation>
    <scope>NUCLEOTIDE SEQUENCE</scope>
    <source>
        <strain evidence="3">LFN00145</strain>
    </source>
</reference>
<dbReference type="Proteomes" id="UP000654918">
    <property type="component" value="Unassembled WGS sequence"/>
</dbReference>
<keyword evidence="2" id="KW-0732">Signal</keyword>
<evidence type="ECO:0000313" key="3">
    <source>
        <dbReference type="EMBL" id="KAF6822773.1"/>
    </source>
</evidence>
<feature type="region of interest" description="Disordered" evidence="1">
    <location>
        <begin position="68"/>
        <end position="93"/>
    </location>
</feature>
<sequence>MKASVITALLVQAFAVNALQKYCNYGTALDGANTCQGKGANSYCCRNTQSSEFPIFRGLCFSPQSRRDQEDVSQDCPGGVSFPLPFRIPEPEG</sequence>